<feature type="transmembrane region" description="Helical" evidence="6">
    <location>
        <begin position="340"/>
        <end position="363"/>
    </location>
</feature>
<comment type="subcellular location">
    <subcellularLocation>
        <location evidence="1">Cell membrane</location>
        <topology evidence="1">Multi-pass membrane protein</topology>
    </subcellularLocation>
</comment>
<dbReference type="InterPro" id="IPR011701">
    <property type="entry name" value="MFS"/>
</dbReference>
<dbReference type="GO" id="GO:0005886">
    <property type="term" value="C:plasma membrane"/>
    <property type="evidence" value="ECO:0007669"/>
    <property type="project" value="UniProtKB-SubCell"/>
</dbReference>
<protein>
    <submittedName>
        <fullName evidence="9">MFS transporter</fullName>
    </submittedName>
</protein>
<reference evidence="9" key="1">
    <citation type="submission" date="2021-01" db="EMBL/GenBank/DDBJ databases">
        <title>Whole genome shotgun sequence of Actinocatenispora rupis NBRC 107355.</title>
        <authorList>
            <person name="Komaki H."/>
            <person name="Tamura T."/>
        </authorList>
    </citation>
    <scope>NUCLEOTIDE SEQUENCE</scope>
    <source>
        <strain evidence="9">NBRC 107355</strain>
    </source>
</reference>
<gene>
    <name evidence="9" type="ORF">Aru02nite_14760</name>
</gene>
<keyword evidence="7" id="KW-0732">Signal</keyword>
<feature type="signal peptide" evidence="7">
    <location>
        <begin position="1"/>
        <end position="21"/>
    </location>
</feature>
<evidence type="ECO:0000259" key="8">
    <source>
        <dbReference type="PROSITE" id="PS50850"/>
    </source>
</evidence>
<feature type="transmembrane region" description="Helical" evidence="6">
    <location>
        <begin position="246"/>
        <end position="265"/>
    </location>
</feature>
<dbReference type="Gene3D" id="1.20.1250.20">
    <property type="entry name" value="MFS general substrate transporter like domains"/>
    <property type="match status" value="1"/>
</dbReference>
<keyword evidence="4 6" id="KW-0472">Membrane</keyword>
<keyword evidence="3 6" id="KW-1133">Transmembrane helix</keyword>
<dbReference type="RefSeq" id="WP_203655913.1">
    <property type="nucleotide sequence ID" value="NZ_BAAAZM010000003.1"/>
</dbReference>
<feature type="domain" description="Major facilitator superfamily (MFS) profile" evidence="8">
    <location>
        <begin position="8"/>
        <end position="390"/>
    </location>
</feature>
<dbReference type="AlphaFoldDB" id="A0A8J3J5N3"/>
<keyword evidence="10" id="KW-1185">Reference proteome</keyword>
<dbReference type="Proteomes" id="UP000612808">
    <property type="component" value="Unassembled WGS sequence"/>
</dbReference>
<dbReference type="InterPro" id="IPR036259">
    <property type="entry name" value="MFS_trans_sf"/>
</dbReference>
<proteinExistence type="predicted"/>
<name>A0A8J3J5N3_9ACTN</name>
<evidence type="ECO:0000256" key="6">
    <source>
        <dbReference type="SAM" id="Phobius"/>
    </source>
</evidence>
<feature type="transmembrane region" description="Helical" evidence="6">
    <location>
        <begin position="369"/>
        <end position="387"/>
    </location>
</feature>
<evidence type="ECO:0000256" key="4">
    <source>
        <dbReference type="ARBA" id="ARBA00023136"/>
    </source>
</evidence>
<keyword evidence="2 6" id="KW-0812">Transmembrane</keyword>
<feature type="region of interest" description="Disordered" evidence="5">
    <location>
        <begin position="389"/>
        <end position="429"/>
    </location>
</feature>
<evidence type="ECO:0000256" key="2">
    <source>
        <dbReference type="ARBA" id="ARBA00022692"/>
    </source>
</evidence>
<dbReference type="SUPFAM" id="SSF103473">
    <property type="entry name" value="MFS general substrate transporter"/>
    <property type="match status" value="1"/>
</dbReference>
<accession>A0A8J3J5N3</accession>
<evidence type="ECO:0000256" key="3">
    <source>
        <dbReference type="ARBA" id="ARBA00022989"/>
    </source>
</evidence>
<feature type="transmembrane region" description="Helical" evidence="6">
    <location>
        <begin position="73"/>
        <end position="93"/>
    </location>
</feature>
<feature type="transmembrane region" description="Helical" evidence="6">
    <location>
        <begin position="99"/>
        <end position="120"/>
    </location>
</feature>
<sequence>MELSRTRSLVALFAGAAAVNAATVTASTASALLTADTLGAGWSGLPGAASVAGTAAGVAVLSRLMARWGRRTGLLAGAATGTVGAAVATVAAATATVPLLVVGMVLLGSGNAAAQLARYAGADLYPPARRGFALGAVVWAGTVGAAGGPLLLAPVTRLAGATGWPPLAGAFGFALLCVGAAAATLTLVVRRPAPEPETGVRQPIRPLLGHPTVRLALAAMATAQVVMVAIMTAAPVDMHEHGQPMSMVGLVLSTHTLGMFALAPLSGKLADLIGGRSVIALGLGVLALSAVLVVTTVRTGVPGLPVALFALGYGWNLAFVGGSTLLVRGLPAAAEARVQGVVETISWSAGAAATLASTAVLSVTGYPPLAAAAGALVLLPAVLLVVPPRGPGHPDRRDADEQVTDPAPDPEVPAVDRAGHRGGRPGPST</sequence>
<feature type="transmembrane region" description="Helical" evidence="6">
    <location>
        <begin position="132"/>
        <end position="155"/>
    </location>
</feature>
<dbReference type="Pfam" id="PF07690">
    <property type="entry name" value="MFS_1"/>
    <property type="match status" value="1"/>
</dbReference>
<dbReference type="PROSITE" id="PS50850">
    <property type="entry name" value="MFS"/>
    <property type="match status" value="1"/>
</dbReference>
<dbReference type="InterPro" id="IPR020846">
    <property type="entry name" value="MFS_dom"/>
</dbReference>
<feature type="transmembrane region" description="Helical" evidence="6">
    <location>
        <begin position="277"/>
        <end position="297"/>
    </location>
</feature>
<feature type="transmembrane region" description="Helical" evidence="6">
    <location>
        <begin position="215"/>
        <end position="234"/>
    </location>
</feature>
<feature type="chain" id="PRO_5039058788" evidence="7">
    <location>
        <begin position="22"/>
        <end position="429"/>
    </location>
</feature>
<evidence type="ECO:0000313" key="10">
    <source>
        <dbReference type="Proteomes" id="UP000612808"/>
    </source>
</evidence>
<feature type="transmembrane region" description="Helical" evidence="6">
    <location>
        <begin position="167"/>
        <end position="189"/>
    </location>
</feature>
<evidence type="ECO:0000256" key="7">
    <source>
        <dbReference type="SAM" id="SignalP"/>
    </source>
</evidence>
<comment type="caution">
    <text evidence="9">The sequence shown here is derived from an EMBL/GenBank/DDBJ whole genome shotgun (WGS) entry which is preliminary data.</text>
</comment>
<dbReference type="PANTHER" id="PTHR23534:SF1">
    <property type="entry name" value="MAJOR FACILITATOR SUPERFAMILY PROTEIN"/>
    <property type="match status" value="1"/>
</dbReference>
<feature type="transmembrane region" description="Helical" evidence="6">
    <location>
        <begin position="303"/>
        <end position="328"/>
    </location>
</feature>
<dbReference type="EMBL" id="BOMB01000008">
    <property type="protein sequence ID" value="GID10587.1"/>
    <property type="molecule type" value="Genomic_DNA"/>
</dbReference>
<dbReference type="PANTHER" id="PTHR23534">
    <property type="entry name" value="MFS PERMEASE"/>
    <property type="match status" value="1"/>
</dbReference>
<evidence type="ECO:0000313" key="9">
    <source>
        <dbReference type="EMBL" id="GID10587.1"/>
    </source>
</evidence>
<organism evidence="9 10">
    <name type="scientific">Actinocatenispora rupis</name>
    <dbReference type="NCBI Taxonomy" id="519421"/>
    <lineage>
        <taxon>Bacteria</taxon>
        <taxon>Bacillati</taxon>
        <taxon>Actinomycetota</taxon>
        <taxon>Actinomycetes</taxon>
        <taxon>Micromonosporales</taxon>
        <taxon>Micromonosporaceae</taxon>
        <taxon>Actinocatenispora</taxon>
    </lineage>
</organism>
<feature type="transmembrane region" description="Helical" evidence="6">
    <location>
        <begin position="41"/>
        <end position="61"/>
    </location>
</feature>
<evidence type="ECO:0000256" key="5">
    <source>
        <dbReference type="SAM" id="MobiDB-lite"/>
    </source>
</evidence>
<dbReference type="GO" id="GO:0022857">
    <property type="term" value="F:transmembrane transporter activity"/>
    <property type="evidence" value="ECO:0007669"/>
    <property type="project" value="InterPro"/>
</dbReference>
<evidence type="ECO:0000256" key="1">
    <source>
        <dbReference type="ARBA" id="ARBA00004651"/>
    </source>
</evidence>